<sequence>MAGFANNAIDELQDAVFETFTTFCSFGAGQRGDSLMDSAHLMKLCKDANILDTHLTRTNVDLIFTKVKGKGTTKLTYDQFNRALHMFAEKKRCNPTSVMLQIAAVRGPTVSGTVADANRFHDDKSTYTGVYAKGGPTKIDHLNDIRLENLMDRTETDIRGVKADPSRVHKPARRTLVPGAVGLEAGMAAAGLEDRPPSPDAGKTPFGAMLSGSSASEAARFTESQLEDNLYDVFCSFCVKAAEPSLASSGFAKFCKDMKLIGGSLTLTDVDLIFQKTKSGGNYAKTITYTEFRQVAIPLLAQRRKATESQILQRCSKVGGKVLRGTVASFNRFHDDKSTYTGVYKKGGPTHVDNVITQEMLANRDVKATVRGVPDRPSGYFTHADVSVGGTGAQPRTGQEA</sequence>
<evidence type="ECO:0008006" key="5">
    <source>
        <dbReference type="Google" id="ProtNLM"/>
    </source>
</evidence>
<dbReference type="EMBL" id="BRXZ01000067">
    <property type="protein sequence ID" value="GMI04201.1"/>
    <property type="molecule type" value="Genomic_DNA"/>
</dbReference>
<dbReference type="InterPro" id="IPR008907">
    <property type="entry name" value="TPP/p25"/>
</dbReference>
<dbReference type="GO" id="GO:0032273">
    <property type="term" value="P:positive regulation of protein polymerization"/>
    <property type="evidence" value="ECO:0007669"/>
    <property type="project" value="TreeGrafter"/>
</dbReference>
<name>A0A9W7CGI3_9STRA</name>
<comment type="caution">
    <text evidence="3">The sequence shown here is derived from an EMBL/GenBank/DDBJ whole genome shotgun (WGS) entry which is preliminary data.</text>
</comment>
<evidence type="ECO:0000256" key="1">
    <source>
        <dbReference type="ARBA" id="ARBA00010994"/>
    </source>
</evidence>
<dbReference type="GO" id="GO:0015631">
    <property type="term" value="F:tubulin binding"/>
    <property type="evidence" value="ECO:0007669"/>
    <property type="project" value="InterPro"/>
</dbReference>
<dbReference type="Pfam" id="PF05517">
    <property type="entry name" value="p25-alpha"/>
    <property type="match status" value="2"/>
</dbReference>
<dbReference type="SUPFAM" id="SSF47473">
    <property type="entry name" value="EF-hand"/>
    <property type="match status" value="2"/>
</dbReference>
<dbReference type="Gene3D" id="1.10.238.10">
    <property type="entry name" value="EF-hand"/>
    <property type="match status" value="2"/>
</dbReference>
<dbReference type="PANTHER" id="PTHR12932">
    <property type="entry name" value="P25 ALPHA-RELATED"/>
    <property type="match status" value="1"/>
</dbReference>
<dbReference type="PANTHER" id="PTHR12932:SF9">
    <property type="entry name" value="TUBULIN POLYMERIZATION-PROMOTING PROTEIN HOMOLOG"/>
    <property type="match status" value="1"/>
</dbReference>
<dbReference type="AlphaFoldDB" id="A0A9W7CGI3"/>
<proteinExistence type="inferred from homology"/>
<dbReference type="Proteomes" id="UP001165082">
    <property type="component" value="Unassembled WGS sequence"/>
</dbReference>
<evidence type="ECO:0000256" key="2">
    <source>
        <dbReference type="SAM" id="MobiDB-lite"/>
    </source>
</evidence>
<dbReference type="GO" id="GO:0005874">
    <property type="term" value="C:microtubule"/>
    <property type="evidence" value="ECO:0007669"/>
    <property type="project" value="TreeGrafter"/>
</dbReference>
<evidence type="ECO:0000313" key="4">
    <source>
        <dbReference type="Proteomes" id="UP001165082"/>
    </source>
</evidence>
<dbReference type="OrthoDB" id="548799at2759"/>
<feature type="region of interest" description="Disordered" evidence="2">
    <location>
        <begin position="380"/>
        <end position="401"/>
    </location>
</feature>
<keyword evidence="4" id="KW-1185">Reference proteome</keyword>
<accession>A0A9W7CGI3</accession>
<dbReference type="GO" id="GO:0001578">
    <property type="term" value="P:microtubule bundle formation"/>
    <property type="evidence" value="ECO:0007669"/>
    <property type="project" value="TreeGrafter"/>
</dbReference>
<reference evidence="3" key="1">
    <citation type="submission" date="2022-07" db="EMBL/GenBank/DDBJ databases">
        <title>Genome analysis of Parmales, a sister group of diatoms, reveals the evolutionary specialization of diatoms from phago-mixotrophs to photoautotrophs.</title>
        <authorList>
            <person name="Ban H."/>
            <person name="Sato S."/>
            <person name="Yoshikawa S."/>
            <person name="Kazumasa Y."/>
            <person name="Nakamura Y."/>
            <person name="Ichinomiya M."/>
            <person name="Saitoh K."/>
            <person name="Sato N."/>
            <person name="Blanc-Mathieu R."/>
            <person name="Endo H."/>
            <person name="Kuwata A."/>
            <person name="Ogata H."/>
        </authorList>
    </citation>
    <scope>NUCLEOTIDE SEQUENCE</scope>
</reference>
<protein>
    <recommendedName>
        <fullName evidence="5">P25-alpha family protein</fullName>
    </recommendedName>
</protein>
<comment type="similarity">
    <text evidence="1">Belongs to the TPPP family.</text>
</comment>
<dbReference type="InterPro" id="IPR011992">
    <property type="entry name" value="EF-hand-dom_pair"/>
</dbReference>
<organism evidence="3 4">
    <name type="scientific">Triparma retinervis</name>
    <dbReference type="NCBI Taxonomy" id="2557542"/>
    <lineage>
        <taxon>Eukaryota</taxon>
        <taxon>Sar</taxon>
        <taxon>Stramenopiles</taxon>
        <taxon>Ochrophyta</taxon>
        <taxon>Bolidophyceae</taxon>
        <taxon>Parmales</taxon>
        <taxon>Triparmaceae</taxon>
        <taxon>Triparma</taxon>
    </lineage>
</organism>
<evidence type="ECO:0000313" key="3">
    <source>
        <dbReference type="EMBL" id="GMI04201.1"/>
    </source>
</evidence>
<gene>
    <name evidence="3" type="ORF">TrRE_jg1815</name>
</gene>
<dbReference type="GO" id="GO:0046785">
    <property type="term" value="P:microtubule polymerization"/>
    <property type="evidence" value="ECO:0007669"/>
    <property type="project" value="InterPro"/>
</dbReference>